<dbReference type="GO" id="GO:0003964">
    <property type="term" value="F:RNA-directed DNA polymerase activity"/>
    <property type="evidence" value="ECO:0007669"/>
    <property type="project" value="UniProtKB-KW"/>
</dbReference>
<evidence type="ECO:0000313" key="3">
    <source>
        <dbReference type="Proteomes" id="UP000237271"/>
    </source>
</evidence>
<feature type="compositionally biased region" description="Basic residues" evidence="1">
    <location>
        <begin position="199"/>
        <end position="212"/>
    </location>
</feature>
<gene>
    <name evidence="2" type="ORF">PHPALM_32061</name>
</gene>
<feature type="non-terminal residue" evidence="2">
    <location>
        <position position="378"/>
    </location>
</feature>
<protein>
    <submittedName>
        <fullName evidence="2">Reverse transcriptase</fullName>
    </submittedName>
</protein>
<dbReference type="Proteomes" id="UP000237271">
    <property type="component" value="Unassembled WGS sequence"/>
</dbReference>
<organism evidence="2 3">
    <name type="scientific">Phytophthora palmivora</name>
    <dbReference type="NCBI Taxonomy" id="4796"/>
    <lineage>
        <taxon>Eukaryota</taxon>
        <taxon>Sar</taxon>
        <taxon>Stramenopiles</taxon>
        <taxon>Oomycota</taxon>
        <taxon>Peronosporomycetes</taxon>
        <taxon>Peronosporales</taxon>
        <taxon>Peronosporaceae</taxon>
        <taxon>Phytophthora</taxon>
    </lineage>
</organism>
<keyword evidence="2" id="KW-0695">RNA-directed DNA polymerase</keyword>
<dbReference type="AlphaFoldDB" id="A0A2P4X104"/>
<sequence length="378" mass="40882">MVLGMPWLTRHDPVIEWEKAYDQSDGPVSVAHAPRGASEPPQETTAHAAVSGRSAPGARAATTPGVASGVDGFGPGPNTAKQNQSDSKRSSAVKRRSDNSVSAPGVGTNLISISRGNSAEKRRGDKDASTPGVDAASSADGCKRPTPKKIARCRAAGPREAECAQAGLDDARPRIESAGGIKEDMSTAGSGHKTSGAGLHKKQKRKRRKLRQPRSGTEALQELSAGQPKEPTTDVETLNVLARTCTGFQYKKMELENPPTSVSEMSSLPAMSWKRFAKDLYDGRIEQICILSDLERMKSEAQELRQLLAGSTTESRDALSVKTKKQRFEEQSWDSLKSSPFYTILREHKDVFPDEIPAELPQDKGIQYEIDLVPGTKY</sequence>
<evidence type="ECO:0000256" key="1">
    <source>
        <dbReference type="SAM" id="MobiDB-lite"/>
    </source>
</evidence>
<dbReference type="OrthoDB" id="3262920at2759"/>
<comment type="caution">
    <text evidence="2">The sequence shown here is derived from an EMBL/GenBank/DDBJ whole genome shotgun (WGS) entry which is preliminary data.</text>
</comment>
<keyword evidence="2" id="KW-0808">Transferase</keyword>
<accession>A0A2P4X104</accession>
<reference evidence="2 3" key="1">
    <citation type="journal article" date="2017" name="Genome Biol. Evol.">
        <title>Phytophthora megakarya and P. palmivora, closely related causal agents of cacao black pod rot, underwent increases in genome sizes and gene numbers by different mechanisms.</title>
        <authorList>
            <person name="Ali S.S."/>
            <person name="Shao J."/>
            <person name="Lary D.J."/>
            <person name="Kronmiller B."/>
            <person name="Shen D."/>
            <person name="Strem M.D."/>
            <person name="Amoako-Attah I."/>
            <person name="Akrofi A.Y."/>
            <person name="Begoude B.A."/>
            <person name="Ten Hoopen G.M."/>
            <person name="Coulibaly K."/>
            <person name="Kebe B.I."/>
            <person name="Melnick R.L."/>
            <person name="Guiltinan M.J."/>
            <person name="Tyler B.M."/>
            <person name="Meinhardt L.W."/>
            <person name="Bailey B.A."/>
        </authorList>
    </citation>
    <scope>NUCLEOTIDE SEQUENCE [LARGE SCALE GENOMIC DNA]</scope>
    <source>
        <strain evidence="3">sbr112.9</strain>
    </source>
</reference>
<dbReference type="EMBL" id="NCKW01017269">
    <property type="protein sequence ID" value="POM59240.1"/>
    <property type="molecule type" value="Genomic_DNA"/>
</dbReference>
<feature type="region of interest" description="Disordered" evidence="1">
    <location>
        <begin position="22"/>
        <end position="234"/>
    </location>
</feature>
<evidence type="ECO:0000313" key="2">
    <source>
        <dbReference type="EMBL" id="POM59240.1"/>
    </source>
</evidence>
<keyword evidence="3" id="KW-1185">Reference proteome</keyword>
<feature type="compositionally biased region" description="Basic and acidic residues" evidence="1">
    <location>
        <begin position="118"/>
        <end position="128"/>
    </location>
</feature>
<feature type="compositionally biased region" description="Basic and acidic residues" evidence="1">
    <location>
        <begin position="169"/>
        <end position="185"/>
    </location>
</feature>
<name>A0A2P4X104_9STRA</name>
<proteinExistence type="predicted"/>
<keyword evidence="2" id="KW-0548">Nucleotidyltransferase</keyword>